<evidence type="ECO:0000313" key="4">
    <source>
        <dbReference type="EMBL" id="KAF7345342.1"/>
    </source>
</evidence>
<feature type="compositionally biased region" description="Polar residues" evidence="1">
    <location>
        <begin position="275"/>
        <end position="294"/>
    </location>
</feature>
<organism evidence="4 5">
    <name type="scientific">Mycena sanguinolenta</name>
    <dbReference type="NCBI Taxonomy" id="230812"/>
    <lineage>
        <taxon>Eukaryota</taxon>
        <taxon>Fungi</taxon>
        <taxon>Dikarya</taxon>
        <taxon>Basidiomycota</taxon>
        <taxon>Agaricomycotina</taxon>
        <taxon>Agaricomycetes</taxon>
        <taxon>Agaricomycetidae</taxon>
        <taxon>Agaricales</taxon>
        <taxon>Marasmiineae</taxon>
        <taxon>Mycenaceae</taxon>
        <taxon>Mycena</taxon>
    </lineage>
</organism>
<feature type="compositionally biased region" description="Pro residues" evidence="1">
    <location>
        <begin position="240"/>
        <end position="254"/>
    </location>
</feature>
<accession>A0A8H7CRA3</accession>
<dbReference type="Proteomes" id="UP000623467">
    <property type="component" value="Unassembled WGS sequence"/>
</dbReference>
<keyword evidence="5" id="KW-1185">Reference proteome</keyword>
<keyword evidence="2" id="KW-0472">Membrane</keyword>
<keyword evidence="3" id="KW-0732">Signal</keyword>
<proteinExistence type="predicted"/>
<feature type="signal peptide" evidence="3">
    <location>
        <begin position="1"/>
        <end position="25"/>
    </location>
</feature>
<feature type="compositionally biased region" description="Low complexity" evidence="1">
    <location>
        <begin position="334"/>
        <end position="358"/>
    </location>
</feature>
<evidence type="ECO:0000313" key="5">
    <source>
        <dbReference type="Proteomes" id="UP000623467"/>
    </source>
</evidence>
<comment type="caution">
    <text evidence="4">The sequence shown here is derived from an EMBL/GenBank/DDBJ whole genome shotgun (WGS) entry which is preliminary data.</text>
</comment>
<dbReference type="OrthoDB" id="10639620at2759"/>
<dbReference type="EMBL" id="JACAZH010000020">
    <property type="protein sequence ID" value="KAF7345342.1"/>
    <property type="molecule type" value="Genomic_DNA"/>
</dbReference>
<protein>
    <submittedName>
        <fullName evidence="4">Uncharacterized protein</fullName>
    </submittedName>
</protein>
<feature type="transmembrane region" description="Helical" evidence="2">
    <location>
        <begin position="172"/>
        <end position="197"/>
    </location>
</feature>
<dbReference type="AlphaFoldDB" id="A0A8H7CRA3"/>
<evidence type="ECO:0000256" key="3">
    <source>
        <dbReference type="SAM" id="SignalP"/>
    </source>
</evidence>
<keyword evidence="2" id="KW-0812">Transmembrane</keyword>
<keyword evidence="2" id="KW-1133">Transmembrane helix</keyword>
<feature type="chain" id="PRO_5034156787" evidence="3">
    <location>
        <begin position="26"/>
        <end position="392"/>
    </location>
</feature>
<reference evidence="4" key="1">
    <citation type="submission" date="2020-05" db="EMBL/GenBank/DDBJ databases">
        <title>Mycena genomes resolve the evolution of fungal bioluminescence.</title>
        <authorList>
            <person name="Tsai I.J."/>
        </authorList>
    </citation>
    <scope>NUCLEOTIDE SEQUENCE</scope>
    <source>
        <strain evidence="4">160909Yilan</strain>
    </source>
</reference>
<evidence type="ECO:0000256" key="1">
    <source>
        <dbReference type="SAM" id="MobiDB-lite"/>
    </source>
</evidence>
<name>A0A8H7CRA3_9AGAR</name>
<feature type="region of interest" description="Disordered" evidence="1">
    <location>
        <begin position="226"/>
        <end position="358"/>
    </location>
</feature>
<gene>
    <name evidence="4" type="ORF">MSAN_01911200</name>
</gene>
<evidence type="ECO:0000256" key="2">
    <source>
        <dbReference type="SAM" id="Phobius"/>
    </source>
</evidence>
<sequence length="392" mass="40910">MVFVSGIRLTFFGLLFLFTFQKTCALTFLPINGTYIAGDQVELQWTLDGSEPANGWQLWFDMGGSAIKLANISPLTTATVTHFPGSKGTFRGMSGIAVLASSNEVDAVPLSITATATFSASIIRDSSTLGSSSSSQSSISSSSVASATITTTSTPSPSLLASSSKSAITTGAVLGIILATALVILSIVLGFIVFFVARRRRLAAAQKTKRSHPAEVEELLAQRGPPAIRWSPPRTSLILPPLPPSPFSPSPFPPYEFSSDGTSRESPRRAYLNPSAAQLQPNRQNSTDSESGSDAFSRLHASDVSIPPTPPTSLPPSMHLPHPAEQSQPRIAVARARTSSSGASGAASAASSSGLTAPSAISTVVRSPLQFRHTASDLASPISPEAPPVPPW</sequence>